<keyword evidence="1" id="KW-0472">Membrane</keyword>
<dbReference type="EMBL" id="LT828648">
    <property type="protein sequence ID" value="SLM46788.1"/>
    <property type="molecule type" value="Genomic_DNA"/>
</dbReference>
<name>A0A1W1I1B0_9BACT</name>
<sequence>MTLTQNRFIGDPAGLALLRIALILIVMLTAGCSSSGYGWHVRTNSSPPSPTFNRAVFTQGSVAIFGALAPPRLLGSETGLDTILAQVLKTVAPSLKVITQQEVASLINRNDLANEYARMRNEALQSHLLDGGTLKKLGTAIGTRYVFQPKLIEFMQIMKDRWEMPPIALKVSRIRSSIMRLSLQLWDMQTGELLWASTAEASLESEAVGQDPIYFEDDARVTMGSMLADFTSGQTTSSYGPLNGLIDQLIQFPQPEKHKNTDNTEPR</sequence>
<organism evidence="2 3">
    <name type="scientific">Nitrospira japonica</name>
    <dbReference type="NCBI Taxonomy" id="1325564"/>
    <lineage>
        <taxon>Bacteria</taxon>
        <taxon>Pseudomonadati</taxon>
        <taxon>Nitrospirota</taxon>
        <taxon>Nitrospiria</taxon>
        <taxon>Nitrospirales</taxon>
        <taxon>Nitrospiraceae</taxon>
        <taxon>Nitrospira</taxon>
    </lineage>
</organism>
<reference evidence="2 3" key="1">
    <citation type="submission" date="2017-03" db="EMBL/GenBank/DDBJ databases">
        <authorList>
            <person name="Afonso C.L."/>
            <person name="Miller P.J."/>
            <person name="Scott M.A."/>
            <person name="Spackman E."/>
            <person name="Goraichik I."/>
            <person name="Dimitrov K.M."/>
            <person name="Suarez D.L."/>
            <person name="Swayne D.E."/>
        </authorList>
    </citation>
    <scope>NUCLEOTIDE SEQUENCE [LARGE SCALE GENOMIC DNA]</scope>
    <source>
        <strain evidence="2">Genome sequencing of Nitrospira japonica strain NJ11</strain>
    </source>
</reference>
<evidence type="ECO:0000313" key="3">
    <source>
        <dbReference type="Proteomes" id="UP000192042"/>
    </source>
</evidence>
<dbReference type="AlphaFoldDB" id="A0A1W1I1B0"/>
<gene>
    <name evidence="2" type="ORF">NSJP_0616</name>
</gene>
<keyword evidence="1" id="KW-0812">Transmembrane</keyword>
<keyword evidence="1" id="KW-1133">Transmembrane helix</keyword>
<evidence type="ECO:0008006" key="4">
    <source>
        <dbReference type="Google" id="ProtNLM"/>
    </source>
</evidence>
<feature type="transmembrane region" description="Helical" evidence="1">
    <location>
        <begin position="16"/>
        <end position="39"/>
    </location>
</feature>
<protein>
    <recommendedName>
        <fullName evidence="4">Lipoprotein</fullName>
    </recommendedName>
</protein>
<keyword evidence="3" id="KW-1185">Reference proteome</keyword>
<evidence type="ECO:0000313" key="2">
    <source>
        <dbReference type="EMBL" id="SLM46788.1"/>
    </source>
</evidence>
<evidence type="ECO:0000256" key="1">
    <source>
        <dbReference type="SAM" id="Phobius"/>
    </source>
</evidence>
<dbReference type="KEGG" id="nja:NSJP_0616"/>
<dbReference type="PROSITE" id="PS51257">
    <property type="entry name" value="PROKAR_LIPOPROTEIN"/>
    <property type="match status" value="1"/>
</dbReference>
<dbReference type="Proteomes" id="UP000192042">
    <property type="component" value="Chromosome I"/>
</dbReference>
<accession>A0A1W1I1B0</accession>
<proteinExistence type="predicted"/>